<dbReference type="InterPro" id="IPR029063">
    <property type="entry name" value="SAM-dependent_MTases_sf"/>
</dbReference>
<dbReference type="Gene3D" id="3.40.50.150">
    <property type="entry name" value="Vaccinia Virus protein VP39"/>
    <property type="match status" value="1"/>
</dbReference>
<gene>
    <name evidence="3" type="ORF">B879_02724</name>
</gene>
<dbReference type="SUPFAM" id="SSF53335">
    <property type="entry name" value="S-adenosyl-L-methionine-dependent methyltransferases"/>
    <property type="match status" value="1"/>
</dbReference>
<dbReference type="PATRIC" id="fig|1225176.3.peg.2903"/>
<evidence type="ECO:0000259" key="1">
    <source>
        <dbReference type="Pfam" id="PF18096"/>
    </source>
</evidence>
<reference evidence="3 4" key="1">
    <citation type="journal article" date="2012" name="J. Bacteriol.">
        <title>Draft Genome Sequence of Cecembia lonarensis Strain LW9T, Isolated from Lonar Lake, a Haloalkaline Lake in India.</title>
        <authorList>
            <person name="Shivaji S."/>
            <person name="Ara S."/>
            <person name="Singh A."/>
            <person name="Pinnaka A.K."/>
        </authorList>
    </citation>
    <scope>NUCLEOTIDE SEQUENCE [LARGE SCALE GENOMIC DNA]</scope>
    <source>
        <strain evidence="3 4">LW9</strain>
    </source>
</reference>
<evidence type="ECO:0000313" key="4">
    <source>
        <dbReference type="Proteomes" id="UP000004478"/>
    </source>
</evidence>
<dbReference type="RefSeq" id="WP_009185747.1">
    <property type="nucleotide sequence ID" value="NZ_AMGM01000046.1"/>
</dbReference>
<evidence type="ECO:0000259" key="2">
    <source>
        <dbReference type="Pfam" id="PF22013"/>
    </source>
</evidence>
<dbReference type="AlphaFoldDB" id="K1LWT4"/>
<proteinExistence type="predicted"/>
<keyword evidence="4" id="KW-1185">Reference proteome</keyword>
<feature type="domain" description="PG-1098 ferredoxin-like" evidence="2">
    <location>
        <begin position="282"/>
        <end position="325"/>
    </location>
</feature>
<name>K1LWT4_CECL9</name>
<organism evidence="3 4">
    <name type="scientific">Cecembia lonarensis (strain CCUG 58316 / KCTC 22772 / LW9)</name>
    <dbReference type="NCBI Taxonomy" id="1225176"/>
    <lineage>
        <taxon>Bacteria</taxon>
        <taxon>Pseudomonadati</taxon>
        <taxon>Bacteroidota</taxon>
        <taxon>Cytophagia</taxon>
        <taxon>Cytophagales</taxon>
        <taxon>Cyclobacteriaceae</taxon>
        <taxon>Cecembia</taxon>
    </lineage>
</organism>
<dbReference type="EMBL" id="AMGM01000046">
    <property type="protein sequence ID" value="EKB48634.1"/>
    <property type="molecule type" value="Genomic_DNA"/>
</dbReference>
<evidence type="ECO:0000313" key="3">
    <source>
        <dbReference type="EMBL" id="EKB48634.1"/>
    </source>
</evidence>
<dbReference type="InterPro" id="IPR041497">
    <property type="entry name" value="Thump-like"/>
</dbReference>
<dbReference type="OrthoDB" id="1000417at2"/>
<comment type="caution">
    <text evidence="3">The sequence shown here is derived from an EMBL/GenBank/DDBJ whole genome shotgun (WGS) entry which is preliminary data.</text>
</comment>
<accession>K1LWT4</accession>
<feature type="domain" description="THUMP-like" evidence="1">
    <location>
        <begin position="326"/>
        <end position="395"/>
    </location>
</feature>
<dbReference type="InterPro" id="IPR054168">
    <property type="entry name" value="PG_1098_Fer"/>
</dbReference>
<dbReference type="Pfam" id="PF18096">
    <property type="entry name" value="Thump_like"/>
    <property type="match status" value="1"/>
</dbReference>
<dbReference type="Gene3D" id="1.10.10.1110">
    <property type="entry name" value="Methyltransferase PG1098, N-terminal domain"/>
    <property type="match status" value="1"/>
</dbReference>
<dbReference type="Proteomes" id="UP000004478">
    <property type="component" value="Unassembled WGS sequence"/>
</dbReference>
<protein>
    <submittedName>
        <fullName evidence="3">Uncharacterized protein</fullName>
    </submittedName>
</protein>
<dbReference type="CDD" id="cd02440">
    <property type="entry name" value="AdoMet_MTases"/>
    <property type="match status" value="1"/>
</dbReference>
<sequence length="397" mass="45558">MEIQKVYTKKIKKFIQDYLHEKDPFKLFLSLQKKVDYDLKLAVEQLTARQKGLKKIPEWANNLSLFFPVNLSVEQASSEETARFKTELVKGTSMIDLTGGFGIDTFYLGANFKSVNYCERDENLVDIFRYNMDILGMSHVKTFHGDGLEILGRFPEPFDLIYVDPARRGEHNQKLFKLADCEPDVVANWDLMKSKGKNILVKVSPMLDLKQAINELPELQQVWVLSVKNEVKELLLLWQEEQGLSEAQIHCVDLGTAGRQDFDFTLAKEQEASSTFSEVKSYIIEPMASIMKAGAFKLFGQQFGLDKLHPNSHLYTSDSYSEDIPGRVFEVIREFKQPKKELKSTFPSGKVNVIARNFALSTEEIKSKFKLKDGGEDFLICTKVGESYRVFHCRKMR</sequence>
<dbReference type="Pfam" id="PF22013">
    <property type="entry name" value="PG_1098_Fer"/>
    <property type="match status" value="1"/>
</dbReference>